<keyword evidence="6" id="KW-1185">Reference proteome</keyword>
<evidence type="ECO:0000256" key="1">
    <source>
        <dbReference type="PIRNR" id="PIRNR001365"/>
    </source>
</evidence>
<comment type="caution">
    <text evidence="5">The sequence shown here is derived from an EMBL/GenBank/DDBJ whole genome shotgun (WGS) entry which is preliminary data.</text>
</comment>
<dbReference type="PANTHER" id="PTHR12128:SF24">
    <property type="entry name" value="DIHYDRODIPICOLINATE SYNTHETASE FAMILY PROTEIN (AFU_ORTHOLOGUE AFUA_3G11920)"/>
    <property type="match status" value="1"/>
</dbReference>
<comment type="similarity">
    <text evidence="1">Belongs to the DapA family.</text>
</comment>
<keyword evidence="1" id="KW-0456">Lyase</keyword>
<dbReference type="GO" id="GO:0008840">
    <property type="term" value="F:4-hydroxy-tetrahydrodipicolinate synthase activity"/>
    <property type="evidence" value="ECO:0007669"/>
    <property type="project" value="TreeGrafter"/>
</dbReference>
<dbReference type="Proteomes" id="UP001302745">
    <property type="component" value="Unassembled WGS sequence"/>
</dbReference>
<dbReference type="SUPFAM" id="SSF51569">
    <property type="entry name" value="Aldolase"/>
    <property type="match status" value="1"/>
</dbReference>
<organism evidence="5 6">
    <name type="scientific">Chaetomidium leptoderma</name>
    <dbReference type="NCBI Taxonomy" id="669021"/>
    <lineage>
        <taxon>Eukaryota</taxon>
        <taxon>Fungi</taxon>
        <taxon>Dikarya</taxon>
        <taxon>Ascomycota</taxon>
        <taxon>Pezizomycotina</taxon>
        <taxon>Sordariomycetes</taxon>
        <taxon>Sordariomycetidae</taxon>
        <taxon>Sordariales</taxon>
        <taxon>Chaetomiaceae</taxon>
        <taxon>Chaetomidium</taxon>
    </lineage>
</organism>
<dbReference type="PIRSF" id="PIRSF001365">
    <property type="entry name" value="DHDPS"/>
    <property type="match status" value="1"/>
</dbReference>
<accession>A0AAN6VRA1</accession>
<reference evidence="5" key="2">
    <citation type="submission" date="2023-05" db="EMBL/GenBank/DDBJ databases">
        <authorList>
            <consortium name="Lawrence Berkeley National Laboratory"/>
            <person name="Steindorff A."/>
            <person name="Hensen N."/>
            <person name="Bonometti L."/>
            <person name="Westerberg I."/>
            <person name="Brannstrom I.O."/>
            <person name="Guillou S."/>
            <person name="Cros-Aarteil S."/>
            <person name="Calhoun S."/>
            <person name="Haridas S."/>
            <person name="Kuo A."/>
            <person name="Mondo S."/>
            <person name="Pangilinan J."/>
            <person name="Riley R."/>
            <person name="Labutti K."/>
            <person name="Andreopoulos B."/>
            <person name="Lipzen A."/>
            <person name="Chen C."/>
            <person name="Yanf M."/>
            <person name="Daum C."/>
            <person name="Ng V."/>
            <person name="Clum A."/>
            <person name="Ohm R."/>
            <person name="Martin F."/>
            <person name="Silar P."/>
            <person name="Natvig D."/>
            <person name="Lalanne C."/>
            <person name="Gautier V."/>
            <person name="Ament-Velasquez S.L."/>
            <person name="Kruys A."/>
            <person name="Hutchinson M.I."/>
            <person name="Powell A.J."/>
            <person name="Barry K."/>
            <person name="Miller A.N."/>
            <person name="Grigoriev I.V."/>
            <person name="Debuchy R."/>
            <person name="Gladieux P."/>
            <person name="Thoren M.H."/>
            <person name="Johannesson H."/>
        </authorList>
    </citation>
    <scope>NUCLEOTIDE SEQUENCE</scope>
    <source>
        <strain evidence="5">CBS 538.74</strain>
    </source>
</reference>
<dbReference type="AlphaFoldDB" id="A0AAN6VRA1"/>
<dbReference type="Gene3D" id="3.20.20.70">
    <property type="entry name" value="Aldolase class I"/>
    <property type="match status" value="1"/>
</dbReference>
<sequence>MTVANGTANGSPATRRPLPCGIYAPTMTFFDPETEDLDIPTIKKHAERLVRDGLVGLVTMGSNGEAIHCTREEKLAVTQATREALDAAGFTETPIIIGATEGSVRGTIELCKLAKDSGADYALLLPPSYFRLQMDEQAIHDYFVAVADASPLPLILYNYPGAVAGIDMDSDLLIRLAAHPNIVGTKFTCGNTGKLTRVALATNAKSPLSSTSPPPPSSSSPGNGGDDYMAFGGMCDFTVQTLASGGSGIIAGGANVMPKVCVRVWDLYAQGEIDEAARLQKILARGDWVLTKAAIAGTKQAIQSYFGYGGYPRRPLTRLDKARVAGIEEGVREVMELEKSL</sequence>
<proteinExistence type="inferred from homology"/>
<dbReference type="InterPro" id="IPR002220">
    <property type="entry name" value="DapA-like"/>
</dbReference>
<dbReference type="InterPro" id="IPR013785">
    <property type="entry name" value="Aldolase_TIM"/>
</dbReference>
<dbReference type="Pfam" id="PF00701">
    <property type="entry name" value="DHDPS"/>
    <property type="match status" value="2"/>
</dbReference>
<feature type="binding site" evidence="3">
    <location>
        <position position="250"/>
    </location>
    <ligand>
        <name>pyruvate</name>
        <dbReference type="ChEBI" id="CHEBI:15361"/>
    </ligand>
</feature>
<evidence type="ECO:0000256" key="4">
    <source>
        <dbReference type="SAM" id="MobiDB-lite"/>
    </source>
</evidence>
<evidence type="ECO:0000256" key="2">
    <source>
        <dbReference type="PIRSR" id="PIRSR001365-1"/>
    </source>
</evidence>
<evidence type="ECO:0000313" key="6">
    <source>
        <dbReference type="Proteomes" id="UP001302745"/>
    </source>
</evidence>
<dbReference type="PRINTS" id="PR00146">
    <property type="entry name" value="DHPICSNTHASE"/>
</dbReference>
<reference evidence="5" key="1">
    <citation type="journal article" date="2023" name="Mol. Phylogenet. Evol.">
        <title>Genome-scale phylogeny and comparative genomics of the fungal order Sordariales.</title>
        <authorList>
            <person name="Hensen N."/>
            <person name="Bonometti L."/>
            <person name="Westerberg I."/>
            <person name="Brannstrom I.O."/>
            <person name="Guillou S."/>
            <person name="Cros-Aarteil S."/>
            <person name="Calhoun S."/>
            <person name="Haridas S."/>
            <person name="Kuo A."/>
            <person name="Mondo S."/>
            <person name="Pangilinan J."/>
            <person name="Riley R."/>
            <person name="LaButti K."/>
            <person name="Andreopoulos B."/>
            <person name="Lipzen A."/>
            <person name="Chen C."/>
            <person name="Yan M."/>
            <person name="Daum C."/>
            <person name="Ng V."/>
            <person name="Clum A."/>
            <person name="Steindorff A."/>
            <person name="Ohm R.A."/>
            <person name="Martin F."/>
            <person name="Silar P."/>
            <person name="Natvig D.O."/>
            <person name="Lalanne C."/>
            <person name="Gautier V."/>
            <person name="Ament-Velasquez S.L."/>
            <person name="Kruys A."/>
            <person name="Hutchinson M.I."/>
            <person name="Powell A.J."/>
            <person name="Barry K."/>
            <person name="Miller A.N."/>
            <person name="Grigoriev I.V."/>
            <person name="Debuchy R."/>
            <person name="Gladieux P."/>
            <person name="Hiltunen Thoren M."/>
            <person name="Johannesson H."/>
        </authorList>
    </citation>
    <scope>NUCLEOTIDE SEQUENCE</scope>
    <source>
        <strain evidence="5">CBS 538.74</strain>
    </source>
</reference>
<feature type="region of interest" description="Disordered" evidence="4">
    <location>
        <begin position="204"/>
        <end position="225"/>
    </location>
</feature>
<dbReference type="PANTHER" id="PTHR12128">
    <property type="entry name" value="DIHYDRODIPICOLINATE SYNTHASE"/>
    <property type="match status" value="1"/>
</dbReference>
<protein>
    <submittedName>
        <fullName evidence="5">L-threo-3-deoxy-hexulosonate aldolase</fullName>
    </submittedName>
</protein>
<dbReference type="SMART" id="SM01130">
    <property type="entry name" value="DHDPS"/>
    <property type="match status" value="1"/>
</dbReference>
<dbReference type="CDD" id="cd00408">
    <property type="entry name" value="DHDPS-like"/>
    <property type="match status" value="1"/>
</dbReference>
<evidence type="ECO:0000313" key="5">
    <source>
        <dbReference type="EMBL" id="KAK4155950.1"/>
    </source>
</evidence>
<gene>
    <name evidence="5" type="ORF">C8A00DRAFT_31202</name>
</gene>
<dbReference type="EMBL" id="MU856877">
    <property type="protein sequence ID" value="KAK4155950.1"/>
    <property type="molecule type" value="Genomic_DNA"/>
</dbReference>
<feature type="active site" description="Proton donor/acceptor" evidence="2">
    <location>
        <position position="157"/>
    </location>
</feature>
<evidence type="ECO:0000256" key="3">
    <source>
        <dbReference type="PIRSR" id="PIRSR001365-2"/>
    </source>
</evidence>
<name>A0AAN6VRA1_9PEZI</name>
<feature type="active site" description="Schiff-base intermediate with substrate" evidence="2">
    <location>
        <position position="186"/>
    </location>
</feature>